<reference evidence="1 2" key="1">
    <citation type="submission" date="2018-01" db="EMBL/GenBank/DDBJ databases">
        <title>A novel member of the phylum Bacteroidetes isolated from glacier ice.</title>
        <authorList>
            <person name="Liu Q."/>
            <person name="Xin Y.-H."/>
        </authorList>
    </citation>
    <scope>NUCLEOTIDE SEQUENCE [LARGE SCALE GENOMIC DNA]</scope>
    <source>
        <strain evidence="1 2">RB1R16</strain>
    </source>
</reference>
<comment type="caution">
    <text evidence="1">The sequence shown here is derived from an EMBL/GenBank/DDBJ whole genome shotgun (WGS) entry which is preliminary data.</text>
</comment>
<gene>
    <name evidence="1" type="ORF">CJD36_002200</name>
</gene>
<evidence type="ECO:0000313" key="1">
    <source>
        <dbReference type="EMBL" id="PQJ12580.1"/>
    </source>
</evidence>
<name>A0A2S7T066_9BACT</name>
<dbReference type="Proteomes" id="UP000239872">
    <property type="component" value="Unassembled WGS sequence"/>
</dbReference>
<sequence>MKNIIDKEEALATFEDAANGHGEATEQGNYKLGNICYNKIILAVTFLKENNGIPLLLPFLRHDSIGVRIWAASYLL</sequence>
<dbReference type="OrthoDB" id="1450106at2"/>
<dbReference type="InterPro" id="IPR016024">
    <property type="entry name" value="ARM-type_fold"/>
</dbReference>
<dbReference type="AlphaFoldDB" id="A0A2S7T066"/>
<evidence type="ECO:0000313" key="2">
    <source>
        <dbReference type="Proteomes" id="UP000239872"/>
    </source>
</evidence>
<organism evidence="1 2">
    <name type="scientific">Flavipsychrobacter stenotrophus</name>
    <dbReference type="NCBI Taxonomy" id="2077091"/>
    <lineage>
        <taxon>Bacteria</taxon>
        <taxon>Pseudomonadati</taxon>
        <taxon>Bacteroidota</taxon>
        <taxon>Chitinophagia</taxon>
        <taxon>Chitinophagales</taxon>
        <taxon>Chitinophagaceae</taxon>
        <taxon>Flavipsychrobacter</taxon>
    </lineage>
</organism>
<accession>A0A2S7T066</accession>
<dbReference type="SUPFAM" id="SSF48371">
    <property type="entry name" value="ARM repeat"/>
    <property type="match status" value="1"/>
</dbReference>
<protein>
    <recommendedName>
        <fullName evidence="3">DUF2019 domain-containing protein</fullName>
    </recommendedName>
</protein>
<dbReference type="EMBL" id="PPSL01000001">
    <property type="protein sequence ID" value="PQJ12580.1"/>
    <property type="molecule type" value="Genomic_DNA"/>
</dbReference>
<keyword evidence="2" id="KW-1185">Reference proteome</keyword>
<evidence type="ECO:0008006" key="3">
    <source>
        <dbReference type="Google" id="ProtNLM"/>
    </source>
</evidence>
<dbReference type="RefSeq" id="WP_105037463.1">
    <property type="nucleotide sequence ID" value="NZ_PPSL01000001.1"/>
</dbReference>
<proteinExistence type="predicted"/>